<comment type="caution">
    <text evidence="1">The sequence shown here is derived from an EMBL/GenBank/DDBJ whole genome shotgun (WGS) entry which is preliminary data.</text>
</comment>
<evidence type="ECO:0000313" key="1">
    <source>
        <dbReference type="EMBL" id="MTD14242.1"/>
    </source>
</evidence>
<dbReference type="AlphaFoldDB" id="A0A7K1FJD1"/>
<keyword evidence="1" id="KW-0489">Methyltransferase</keyword>
<gene>
    <name evidence="1" type="ORF">GIS00_09815</name>
</gene>
<keyword evidence="2" id="KW-1185">Reference proteome</keyword>
<protein>
    <submittedName>
        <fullName evidence="1">Class I SAM-dependent methyltransferase</fullName>
    </submittedName>
</protein>
<reference evidence="1 2" key="1">
    <citation type="submission" date="2019-11" db="EMBL/GenBank/DDBJ databases">
        <authorList>
            <person name="Jiang L.-Q."/>
        </authorList>
    </citation>
    <scope>NUCLEOTIDE SEQUENCE [LARGE SCALE GENOMIC DNA]</scope>
    <source>
        <strain evidence="1 2">YIM 132087</strain>
    </source>
</reference>
<dbReference type="Gene3D" id="3.40.50.150">
    <property type="entry name" value="Vaccinia Virus protein VP39"/>
    <property type="match status" value="1"/>
</dbReference>
<organism evidence="1 2">
    <name type="scientific">Nakamurella alba</name>
    <dbReference type="NCBI Taxonomy" id="2665158"/>
    <lineage>
        <taxon>Bacteria</taxon>
        <taxon>Bacillati</taxon>
        <taxon>Actinomycetota</taxon>
        <taxon>Actinomycetes</taxon>
        <taxon>Nakamurellales</taxon>
        <taxon>Nakamurellaceae</taxon>
        <taxon>Nakamurella</taxon>
    </lineage>
</organism>
<keyword evidence="1" id="KW-0808">Transferase</keyword>
<dbReference type="InterPro" id="IPR029063">
    <property type="entry name" value="SAM-dependent_MTases_sf"/>
</dbReference>
<dbReference type="GO" id="GO:0032259">
    <property type="term" value="P:methylation"/>
    <property type="evidence" value="ECO:0007669"/>
    <property type="project" value="UniProtKB-KW"/>
</dbReference>
<name>A0A7K1FJD1_9ACTN</name>
<dbReference type="SUPFAM" id="SSF53335">
    <property type="entry name" value="S-adenosyl-L-methionine-dependent methyltransferases"/>
    <property type="match status" value="1"/>
</dbReference>
<dbReference type="EMBL" id="WLYK01000002">
    <property type="protein sequence ID" value="MTD14242.1"/>
    <property type="molecule type" value="Genomic_DNA"/>
</dbReference>
<dbReference type="Proteomes" id="UP000460221">
    <property type="component" value="Unassembled WGS sequence"/>
</dbReference>
<sequence length="291" mass="30753">MQDLVLTLQLAAHGDRFGAMVSAALAAEAGSLLGAALEQYLTDPAGDGTVYDAPAAFEAFIRGGGNVGLYQRTSAALAATYRDVRPTTLLEIGCGDGLALLPALDAAGGAAPTSVELVEPSAALLGQCTAALAARDISVTTSGPGTLQDRLDNSDSSWDLAESSFALHALEPTVRTEQLRRLAPRVRRLVLVEFDVHVPEPGTDAHVRELAIRYEKGLAEYTDTRDLVAQGFLAPVLIGQLAPDAPRATWEQPREAWAAQLAEAGFTDITTEDVSPYWWSPAFVLRATGRA</sequence>
<dbReference type="GO" id="GO:0008168">
    <property type="term" value="F:methyltransferase activity"/>
    <property type="evidence" value="ECO:0007669"/>
    <property type="project" value="UniProtKB-KW"/>
</dbReference>
<proteinExistence type="predicted"/>
<accession>A0A7K1FJD1</accession>
<evidence type="ECO:0000313" key="2">
    <source>
        <dbReference type="Proteomes" id="UP000460221"/>
    </source>
</evidence>